<dbReference type="Gene3D" id="3.40.190.10">
    <property type="entry name" value="Periplasmic binding protein-like II"/>
    <property type="match status" value="1"/>
</dbReference>
<dbReference type="SUPFAM" id="SSF53850">
    <property type="entry name" value="Periplasmic binding protein-like II"/>
    <property type="match status" value="1"/>
</dbReference>
<dbReference type="KEGG" id="alam:RT761_01355"/>
<dbReference type="Pfam" id="PF01547">
    <property type="entry name" value="SBP_bac_1"/>
    <property type="match status" value="1"/>
</dbReference>
<dbReference type="PANTHER" id="PTHR43649:SF33">
    <property type="entry name" value="POLYGALACTURONAN_RHAMNOGALACTURONAN-BINDING PROTEIN YTCQ"/>
    <property type="match status" value="1"/>
</dbReference>
<evidence type="ECO:0000256" key="6">
    <source>
        <dbReference type="ARBA" id="ARBA00023139"/>
    </source>
</evidence>
<dbReference type="InterPro" id="IPR006059">
    <property type="entry name" value="SBP"/>
</dbReference>
<dbReference type="EMBL" id="CP065383">
    <property type="protein sequence ID" value="QPM68141.1"/>
    <property type="molecule type" value="Genomic_DNA"/>
</dbReference>
<protein>
    <submittedName>
        <fullName evidence="8">ABC transporter substrate-binding protein YesO</fullName>
    </submittedName>
</protein>
<keyword evidence="9" id="KW-1185">Reference proteome</keyword>
<dbReference type="AlphaFoldDB" id="A0A7T1ALK2"/>
<gene>
    <name evidence="8" type="primary">yesO_2</name>
    <name evidence="8" type="ORF">RT761_01355</name>
</gene>
<comment type="subcellular location">
    <subcellularLocation>
        <location evidence="1">Periplasm</location>
    </subcellularLocation>
</comment>
<evidence type="ECO:0000313" key="8">
    <source>
        <dbReference type="EMBL" id="QPM68141.1"/>
    </source>
</evidence>
<dbReference type="Proteomes" id="UP000594463">
    <property type="component" value="Chromosome"/>
</dbReference>
<dbReference type="InterPro" id="IPR050490">
    <property type="entry name" value="Bact_solute-bd_prot1"/>
</dbReference>
<evidence type="ECO:0000256" key="3">
    <source>
        <dbReference type="ARBA" id="ARBA00022475"/>
    </source>
</evidence>
<keyword evidence="7" id="KW-0449">Lipoprotein</keyword>
<comment type="similarity">
    <text evidence="2">Belongs to the bacterial solute-binding protein 1 family.</text>
</comment>
<evidence type="ECO:0000256" key="5">
    <source>
        <dbReference type="ARBA" id="ARBA00023136"/>
    </source>
</evidence>
<evidence type="ECO:0000256" key="7">
    <source>
        <dbReference type="ARBA" id="ARBA00023288"/>
    </source>
</evidence>
<organism evidence="8 9">
    <name type="scientific">Atribacter laminatus</name>
    <dbReference type="NCBI Taxonomy" id="2847778"/>
    <lineage>
        <taxon>Bacteria</taxon>
        <taxon>Pseudomonadati</taxon>
        <taxon>Atribacterota</taxon>
        <taxon>Atribacteria</taxon>
        <taxon>Atribacterales</taxon>
        <taxon>Atribacteraceae</taxon>
        <taxon>Atribacter</taxon>
    </lineage>
</organism>
<evidence type="ECO:0000256" key="4">
    <source>
        <dbReference type="ARBA" id="ARBA00022729"/>
    </source>
</evidence>
<evidence type="ECO:0000256" key="1">
    <source>
        <dbReference type="ARBA" id="ARBA00004418"/>
    </source>
</evidence>
<dbReference type="RefSeq" id="WP_218113300.1">
    <property type="nucleotide sequence ID" value="NZ_CP065383.1"/>
</dbReference>
<reference evidence="8 9" key="1">
    <citation type="journal article" date="2021" name="Nat. Commun.">
        <title>Isolation of a member of the candidate phylum Atribacteria reveals a unique cell membrane structure.</title>
        <authorList>
            <person name="Taiki K."/>
            <person name="Nobu M.K."/>
            <person name="Kusada H."/>
            <person name="Meng X.-Y."/>
            <person name="Hosoki N."/>
            <person name="Uematsu K."/>
            <person name="Yoshioka H."/>
            <person name="Kamagata Y."/>
            <person name="Tamaki H."/>
        </authorList>
    </citation>
    <scope>NUCLEOTIDE SEQUENCE [LARGE SCALE GENOMIC DNA]</scope>
    <source>
        <strain evidence="8 9">RT761</strain>
    </source>
</reference>
<keyword evidence="6" id="KW-0564">Palmitate</keyword>
<evidence type="ECO:0000256" key="2">
    <source>
        <dbReference type="ARBA" id="ARBA00008520"/>
    </source>
</evidence>
<evidence type="ECO:0000313" key="9">
    <source>
        <dbReference type="Proteomes" id="UP000594463"/>
    </source>
</evidence>
<keyword evidence="3" id="KW-1003">Cell membrane</keyword>
<sequence length="426" mass="48636">MKLTIKLFVIIMMLIAVIGVSYAQEKVTIDVYGVQWLPGHLEEMPKIIAKFNETHPNIRINYIQGQWAALKTMMTTGAAAGNLPDLINLETSTAMEFGERGALVDLNEFLTDEIRAQLLPTAIEGGLDFNEEHVWYLGDEWEVNSLVYYNAGLLKDSGIEPPARDQIWSYEQGREAMKKVTDPAFDRWGLMQNVTMDVQEWFIPALWCWGSDIFVKEGDNWRVKFGQEAVDVLKFFNDLVVVDKSLSSETAGISTEGMVSRFIDGKLGFVSWGPWFWDLVDRAAGEDLEWGVMHPWNEKKTVTQVEATGYAMAANTKHKKEAWEVLWFLMTDETKKPYNKKGRMFPTSKVLIEDPMFQTQDDFMDVQLLAAQSGRQQTKHPVFEGLHKEVMIPFVGMMFNGEMTPEQVAQVIENEGNYLIQEMQGR</sequence>
<name>A0A7T1ALK2_ATRLM</name>
<keyword evidence="5" id="KW-0472">Membrane</keyword>
<keyword evidence="4" id="KW-0732">Signal</keyword>
<dbReference type="PANTHER" id="PTHR43649">
    <property type="entry name" value="ARABINOSE-BINDING PROTEIN-RELATED"/>
    <property type="match status" value="1"/>
</dbReference>
<dbReference type="GO" id="GO:0042597">
    <property type="term" value="C:periplasmic space"/>
    <property type="evidence" value="ECO:0007669"/>
    <property type="project" value="UniProtKB-SubCell"/>
</dbReference>
<accession>A0A7T1ALK2</accession>
<proteinExistence type="inferred from homology"/>